<dbReference type="SUPFAM" id="SSF56784">
    <property type="entry name" value="HAD-like"/>
    <property type="match status" value="1"/>
</dbReference>
<evidence type="ECO:0000256" key="1">
    <source>
        <dbReference type="ARBA" id="ARBA00004123"/>
    </source>
</evidence>
<dbReference type="Pfam" id="PF12738">
    <property type="entry name" value="PTCB-BRCT"/>
    <property type="match status" value="1"/>
</dbReference>
<dbReference type="OMA" id="HYFASTC"/>
<gene>
    <name evidence="9" type="ORF">SELMODRAFT_23521</name>
    <name evidence="8" type="ORF">SELMODRAFT_23523</name>
</gene>
<protein>
    <recommendedName>
        <fullName evidence="6">RNA polymerase II C-terminal domain phosphatase-like</fullName>
        <ecNumber evidence="6">3.1.3.16</ecNumber>
    </recommendedName>
</protein>
<feature type="non-terminal residue" evidence="9">
    <location>
        <position position="1"/>
    </location>
</feature>
<name>D8T2E6_SELML</name>
<dbReference type="Gramene" id="EFJ09194">
    <property type="protein sequence ID" value="EFJ09194"/>
    <property type="gene ID" value="SELMODRAFT_23521"/>
</dbReference>
<evidence type="ECO:0000313" key="8">
    <source>
        <dbReference type="EMBL" id="EFJ05259.1"/>
    </source>
</evidence>
<dbReference type="CDD" id="cd07521">
    <property type="entry name" value="HAD_FCP1-like"/>
    <property type="match status" value="1"/>
</dbReference>
<evidence type="ECO:0000313" key="10">
    <source>
        <dbReference type="Proteomes" id="UP000001514"/>
    </source>
</evidence>
<sequence length="312" mass="35512">LEHRKLMLVLDLDHTLVNSASFDEVCAEEKPFLESMYARDPPKGRSKLLHKLDDLQLWTKIRPFALEFLAQASKLFDLYVYTMGTRIYAEAMLKLLDPTGVLFKGLVSRNDNDLTDHRDRKDLDTVLGQESSVLIVDDLPEAWPEEQHKNLIQIDRYHFFSSSCKSFGFDESSSLARRGIDESHSGGSLASLLQGLETIHRDFFQYGEFSFLEDVRDTVSELRSHILEGCKLAFSSVVPIDCEDSLWILCEGLGAECVLEIDDSVTHVVAMDPESARARWAVENGKHLVNPSWMRAAAFRLGRPRESEFQVR</sequence>
<dbReference type="KEGG" id="smo:SELMODRAFT_23523"/>
<keyword evidence="3 6" id="KW-0539">Nucleus</keyword>
<evidence type="ECO:0000256" key="6">
    <source>
        <dbReference type="RuleBase" id="RU366066"/>
    </source>
</evidence>
<dbReference type="Pfam" id="PF03031">
    <property type="entry name" value="NIF"/>
    <property type="match status" value="1"/>
</dbReference>
<dbReference type="PROSITE" id="PS50969">
    <property type="entry name" value="FCP1"/>
    <property type="match status" value="1"/>
</dbReference>
<proteinExistence type="predicted"/>
<dbReference type="KEGG" id="smo:SELMODRAFT_23521"/>
<dbReference type="NCBIfam" id="TIGR02250">
    <property type="entry name" value="FCP1_euk"/>
    <property type="match status" value="1"/>
</dbReference>
<keyword evidence="2 6" id="KW-0378">Hydrolase</keyword>
<dbReference type="Gene3D" id="3.40.50.1000">
    <property type="entry name" value="HAD superfamily/HAD-like"/>
    <property type="match status" value="1"/>
</dbReference>
<dbReference type="Gene3D" id="3.40.50.10190">
    <property type="entry name" value="BRCT domain"/>
    <property type="match status" value="1"/>
</dbReference>
<dbReference type="InParanoid" id="D8T2E6"/>
<dbReference type="InterPro" id="IPR036412">
    <property type="entry name" value="HAD-like_sf"/>
</dbReference>
<dbReference type="PANTHER" id="PTHR23081">
    <property type="entry name" value="RNA POLYMERASE II CTD PHOSPHATASE"/>
    <property type="match status" value="1"/>
</dbReference>
<dbReference type="InterPro" id="IPR036420">
    <property type="entry name" value="BRCT_dom_sf"/>
</dbReference>
<dbReference type="AlphaFoldDB" id="D8T2E6"/>
<evidence type="ECO:0000256" key="5">
    <source>
        <dbReference type="ARBA" id="ARBA00048336"/>
    </source>
</evidence>
<dbReference type="EC" id="3.1.3.16" evidence="6"/>
<dbReference type="STRING" id="88036.D8T2E6"/>
<dbReference type="CDD" id="cd17729">
    <property type="entry name" value="BRCT_CTDP1"/>
    <property type="match status" value="1"/>
</dbReference>
<comment type="catalytic activity">
    <reaction evidence="5 6">
        <text>O-phospho-L-threonyl-[protein] + H2O = L-threonyl-[protein] + phosphate</text>
        <dbReference type="Rhea" id="RHEA:47004"/>
        <dbReference type="Rhea" id="RHEA-COMP:11060"/>
        <dbReference type="Rhea" id="RHEA-COMP:11605"/>
        <dbReference type="ChEBI" id="CHEBI:15377"/>
        <dbReference type="ChEBI" id="CHEBI:30013"/>
        <dbReference type="ChEBI" id="CHEBI:43474"/>
        <dbReference type="ChEBI" id="CHEBI:61977"/>
        <dbReference type="EC" id="3.1.3.16"/>
    </reaction>
</comment>
<feature type="domain" description="FCP1 homology" evidence="7">
    <location>
        <begin position="1"/>
        <end position="178"/>
    </location>
</feature>
<reference evidence="9 10" key="1">
    <citation type="journal article" date="2011" name="Science">
        <title>The Selaginella genome identifies genetic changes associated with the evolution of vascular plants.</title>
        <authorList>
            <person name="Banks J.A."/>
            <person name="Nishiyama T."/>
            <person name="Hasebe M."/>
            <person name="Bowman J.L."/>
            <person name="Gribskov M."/>
            <person name="dePamphilis C."/>
            <person name="Albert V.A."/>
            <person name="Aono N."/>
            <person name="Aoyama T."/>
            <person name="Ambrose B.A."/>
            <person name="Ashton N.W."/>
            <person name="Axtell M.J."/>
            <person name="Barker E."/>
            <person name="Barker M.S."/>
            <person name="Bennetzen J.L."/>
            <person name="Bonawitz N.D."/>
            <person name="Chapple C."/>
            <person name="Cheng C."/>
            <person name="Correa L.G."/>
            <person name="Dacre M."/>
            <person name="DeBarry J."/>
            <person name="Dreyer I."/>
            <person name="Elias M."/>
            <person name="Engstrom E.M."/>
            <person name="Estelle M."/>
            <person name="Feng L."/>
            <person name="Finet C."/>
            <person name="Floyd S.K."/>
            <person name="Frommer W.B."/>
            <person name="Fujita T."/>
            <person name="Gramzow L."/>
            <person name="Gutensohn M."/>
            <person name="Harholt J."/>
            <person name="Hattori M."/>
            <person name="Heyl A."/>
            <person name="Hirai T."/>
            <person name="Hiwatashi Y."/>
            <person name="Ishikawa M."/>
            <person name="Iwata M."/>
            <person name="Karol K.G."/>
            <person name="Koehler B."/>
            <person name="Kolukisaoglu U."/>
            <person name="Kubo M."/>
            <person name="Kurata T."/>
            <person name="Lalonde S."/>
            <person name="Li K."/>
            <person name="Li Y."/>
            <person name="Litt A."/>
            <person name="Lyons E."/>
            <person name="Manning G."/>
            <person name="Maruyama T."/>
            <person name="Michael T.P."/>
            <person name="Mikami K."/>
            <person name="Miyazaki S."/>
            <person name="Morinaga S."/>
            <person name="Murata T."/>
            <person name="Mueller-Roeber B."/>
            <person name="Nelson D.R."/>
            <person name="Obara M."/>
            <person name="Oguri Y."/>
            <person name="Olmstead R.G."/>
            <person name="Onodera N."/>
            <person name="Petersen B.L."/>
            <person name="Pils B."/>
            <person name="Prigge M."/>
            <person name="Rensing S.A."/>
            <person name="Riano-Pachon D.M."/>
            <person name="Roberts A.W."/>
            <person name="Sato Y."/>
            <person name="Scheller H.V."/>
            <person name="Schulz B."/>
            <person name="Schulz C."/>
            <person name="Shakirov E.V."/>
            <person name="Shibagaki N."/>
            <person name="Shinohara N."/>
            <person name="Shippen D.E."/>
            <person name="Soerensen I."/>
            <person name="Sotooka R."/>
            <person name="Sugimoto N."/>
            <person name="Sugita M."/>
            <person name="Sumikawa N."/>
            <person name="Tanurdzic M."/>
            <person name="Theissen G."/>
            <person name="Ulvskov P."/>
            <person name="Wakazuki S."/>
            <person name="Weng J.K."/>
            <person name="Willats W.W."/>
            <person name="Wipf D."/>
            <person name="Wolf P.G."/>
            <person name="Yang L."/>
            <person name="Zimmer A.D."/>
            <person name="Zhu Q."/>
            <person name="Mitros T."/>
            <person name="Hellsten U."/>
            <person name="Loque D."/>
            <person name="Otillar R."/>
            <person name="Salamov A."/>
            <person name="Schmutz J."/>
            <person name="Shapiro H."/>
            <person name="Lindquist E."/>
            <person name="Lucas S."/>
            <person name="Rokhsar D."/>
            <person name="Grigoriev I.V."/>
        </authorList>
    </citation>
    <scope>NUCLEOTIDE SEQUENCE [LARGE SCALE GENOMIC DNA]</scope>
</reference>
<comment type="catalytic activity">
    <reaction evidence="4 6">
        <text>O-phospho-L-seryl-[protein] + H2O = L-seryl-[protein] + phosphate</text>
        <dbReference type="Rhea" id="RHEA:20629"/>
        <dbReference type="Rhea" id="RHEA-COMP:9863"/>
        <dbReference type="Rhea" id="RHEA-COMP:11604"/>
        <dbReference type="ChEBI" id="CHEBI:15377"/>
        <dbReference type="ChEBI" id="CHEBI:29999"/>
        <dbReference type="ChEBI" id="CHEBI:43474"/>
        <dbReference type="ChEBI" id="CHEBI:83421"/>
        <dbReference type="EC" id="3.1.3.16"/>
    </reaction>
</comment>
<keyword evidence="10" id="KW-1185">Reference proteome</keyword>
<evidence type="ECO:0000256" key="2">
    <source>
        <dbReference type="ARBA" id="ARBA00022801"/>
    </source>
</evidence>
<dbReference type="EMBL" id="GL377731">
    <property type="protein sequence ID" value="EFJ05259.1"/>
    <property type="molecule type" value="Genomic_DNA"/>
</dbReference>
<organism evidence="10">
    <name type="scientific">Selaginella moellendorffii</name>
    <name type="common">Spikemoss</name>
    <dbReference type="NCBI Taxonomy" id="88036"/>
    <lineage>
        <taxon>Eukaryota</taxon>
        <taxon>Viridiplantae</taxon>
        <taxon>Streptophyta</taxon>
        <taxon>Embryophyta</taxon>
        <taxon>Tracheophyta</taxon>
        <taxon>Lycopodiopsida</taxon>
        <taxon>Selaginellales</taxon>
        <taxon>Selaginellaceae</taxon>
        <taxon>Selaginella</taxon>
    </lineage>
</organism>
<dbReference type="InterPro" id="IPR039189">
    <property type="entry name" value="Fcp1"/>
</dbReference>
<accession>D8T2E6</accession>
<dbReference type="OrthoDB" id="10249888at2759"/>
<evidence type="ECO:0000313" key="9">
    <source>
        <dbReference type="EMBL" id="EFJ09194.1"/>
    </source>
</evidence>
<comment type="function">
    <text evidence="6">This promotes the activity of RNA polymerase II.</text>
</comment>
<evidence type="ECO:0000256" key="4">
    <source>
        <dbReference type="ARBA" id="ARBA00047761"/>
    </source>
</evidence>
<feature type="non-terminal residue" evidence="9">
    <location>
        <position position="312"/>
    </location>
</feature>
<evidence type="ECO:0000259" key="7">
    <source>
        <dbReference type="PROSITE" id="PS50969"/>
    </source>
</evidence>
<dbReference type="InterPro" id="IPR001357">
    <property type="entry name" value="BRCT_dom"/>
</dbReference>
<dbReference type="InterPro" id="IPR011947">
    <property type="entry name" value="FCP1_euk"/>
</dbReference>
<dbReference type="InterPro" id="IPR023214">
    <property type="entry name" value="HAD_sf"/>
</dbReference>
<dbReference type="PANTHER" id="PTHR23081:SF36">
    <property type="entry name" value="RNA POLYMERASE II SUBUNIT A C-TERMINAL DOMAIN PHOSPHATASE"/>
    <property type="match status" value="1"/>
</dbReference>
<dbReference type="SMART" id="SM00577">
    <property type="entry name" value="CPDc"/>
    <property type="match status" value="1"/>
</dbReference>
<evidence type="ECO:0000256" key="3">
    <source>
        <dbReference type="ARBA" id="ARBA00023242"/>
    </source>
</evidence>
<dbReference type="eggNOG" id="KOG0323">
    <property type="taxonomic scope" value="Eukaryota"/>
</dbReference>
<dbReference type="GO" id="GO:0005634">
    <property type="term" value="C:nucleus"/>
    <property type="evidence" value="ECO:0007669"/>
    <property type="project" value="UniProtKB-SubCell"/>
</dbReference>
<dbReference type="GO" id="GO:0008420">
    <property type="term" value="F:RNA polymerase II CTD heptapeptide repeat phosphatase activity"/>
    <property type="evidence" value="ECO:0000318"/>
    <property type="project" value="GO_Central"/>
</dbReference>
<dbReference type="HOGENOM" id="CLU_023960_2_0_1"/>
<dbReference type="InterPro" id="IPR004274">
    <property type="entry name" value="FCP1_dom"/>
</dbReference>
<comment type="subcellular location">
    <subcellularLocation>
        <location evidence="1 6">Nucleus</location>
    </subcellularLocation>
</comment>
<dbReference type="SUPFAM" id="SSF52113">
    <property type="entry name" value="BRCT domain"/>
    <property type="match status" value="1"/>
</dbReference>
<dbReference type="Proteomes" id="UP000001514">
    <property type="component" value="Unassembled WGS sequence"/>
</dbReference>
<dbReference type="EMBL" id="GL377665">
    <property type="protein sequence ID" value="EFJ09194.1"/>
    <property type="molecule type" value="Genomic_DNA"/>
</dbReference>